<dbReference type="Pfam" id="PF13442">
    <property type="entry name" value="Cytochrome_CBB3"/>
    <property type="match status" value="1"/>
</dbReference>
<evidence type="ECO:0000256" key="5">
    <source>
        <dbReference type="ARBA" id="ARBA00023004"/>
    </source>
</evidence>
<evidence type="ECO:0000256" key="3">
    <source>
        <dbReference type="ARBA" id="ARBA00022723"/>
    </source>
</evidence>
<evidence type="ECO:0000256" key="2">
    <source>
        <dbReference type="ARBA" id="ARBA00022617"/>
    </source>
</evidence>
<dbReference type="GO" id="GO:0009055">
    <property type="term" value="F:electron transfer activity"/>
    <property type="evidence" value="ECO:0007669"/>
    <property type="project" value="InterPro"/>
</dbReference>
<dbReference type="PANTHER" id="PTHR40942">
    <property type="match status" value="1"/>
</dbReference>
<keyword evidence="1" id="KW-0813">Transport</keyword>
<keyword evidence="2 6" id="KW-0349">Heme</keyword>
<dbReference type="PROSITE" id="PS51007">
    <property type="entry name" value="CYTC"/>
    <property type="match status" value="1"/>
</dbReference>
<evidence type="ECO:0000256" key="6">
    <source>
        <dbReference type="PROSITE-ProRule" id="PRU00433"/>
    </source>
</evidence>
<dbReference type="GO" id="GO:0005506">
    <property type="term" value="F:iron ion binding"/>
    <property type="evidence" value="ECO:0007669"/>
    <property type="project" value="InterPro"/>
</dbReference>
<dbReference type="GO" id="GO:0020037">
    <property type="term" value="F:heme binding"/>
    <property type="evidence" value="ECO:0007669"/>
    <property type="project" value="InterPro"/>
</dbReference>
<evidence type="ECO:0000259" key="8">
    <source>
        <dbReference type="PROSITE" id="PS51007"/>
    </source>
</evidence>
<feature type="chain" id="PRO_5011974993" evidence="7">
    <location>
        <begin position="34"/>
        <end position="132"/>
    </location>
</feature>
<sequence>MSKELNVLTIKKVIMSAMSKVGLFVLVASFATAISADNSQQQVQLAQLTDGFDAEATYMMSCFACHSTGAAGAPKVGDGNADAWAPRMEKGMDAVVANAINGLNTMPPKGLCFTCTDEDLAALVAYMVSSSQ</sequence>
<comment type="caution">
    <text evidence="9">The sequence shown here is derived from an EMBL/GenBank/DDBJ whole genome shotgun (WGS) entry which is preliminary data.</text>
</comment>
<dbReference type="Gene3D" id="1.10.760.10">
    <property type="entry name" value="Cytochrome c-like domain"/>
    <property type="match status" value="1"/>
</dbReference>
<dbReference type="Proteomes" id="UP000218767">
    <property type="component" value="Unassembled WGS sequence"/>
</dbReference>
<dbReference type="InterPro" id="IPR036909">
    <property type="entry name" value="Cyt_c-like_dom_sf"/>
</dbReference>
<evidence type="ECO:0000256" key="1">
    <source>
        <dbReference type="ARBA" id="ARBA00022448"/>
    </source>
</evidence>
<keyword evidence="3 6" id="KW-0479">Metal-binding</keyword>
<keyword evidence="5 6" id="KW-0408">Iron</keyword>
<keyword evidence="7" id="KW-0732">Signal</keyword>
<dbReference type="EMBL" id="NVUL01000049">
    <property type="protein sequence ID" value="PCI77054.1"/>
    <property type="molecule type" value="Genomic_DNA"/>
</dbReference>
<evidence type="ECO:0000313" key="9">
    <source>
        <dbReference type="EMBL" id="PCI77054.1"/>
    </source>
</evidence>
<evidence type="ECO:0000313" key="10">
    <source>
        <dbReference type="Proteomes" id="UP000218767"/>
    </source>
</evidence>
<feature type="signal peptide" evidence="7">
    <location>
        <begin position="1"/>
        <end position="33"/>
    </location>
</feature>
<reference evidence="10" key="1">
    <citation type="submission" date="2017-08" db="EMBL/GenBank/DDBJ databases">
        <title>A dynamic microbial community with high functional redundancy inhabits the cold, oxic subseafloor aquifer.</title>
        <authorList>
            <person name="Tully B.J."/>
            <person name="Wheat C.G."/>
            <person name="Glazer B.T."/>
            <person name="Huber J.A."/>
        </authorList>
    </citation>
    <scope>NUCLEOTIDE SEQUENCE [LARGE SCALE GENOMIC DNA]</scope>
</reference>
<organism evidence="9 10">
    <name type="scientific">SAR86 cluster bacterium</name>
    <dbReference type="NCBI Taxonomy" id="2030880"/>
    <lineage>
        <taxon>Bacteria</taxon>
        <taxon>Pseudomonadati</taxon>
        <taxon>Pseudomonadota</taxon>
        <taxon>Gammaproteobacteria</taxon>
        <taxon>SAR86 cluster</taxon>
    </lineage>
</organism>
<keyword evidence="4" id="KW-0249">Electron transport</keyword>
<dbReference type="PANTHER" id="PTHR40942:SF2">
    <property type="entry name" value="CYTOCHROME-RELATED"/>
    <property type="match status" value="1"/>
</dbReference>
<dbReference type="InterPro" id="IPR009056">
    <property type="entry name" value="Cyt_c-like_dom"/>
</dbReference>
<dbReference type="AlphaFoldDB" id="A0A2A4X3G1"/>
<evidence type="ECO:0000256" key="7">
    <source>
        <dbReference type="SAM" id="SignalP"/>
    </source>
</evidence>
<protein>
    <submittedName>
        <fullName evidence="9">Cytochrome C</fullName>
    </submittedName>
</protein>
<dbReference type="PRINTS" id="PR00607">
    <property type="entry name" value="CYTCHROMECIE"/>
</dbReference>
<accession>A0A2A4X3G1</accession>
<proteinExistence type="predicted"/>
<evidence type="ECO:0000256" key="4">
    <source>
        <dbReference type="ARBA" id="ARBA00022982"/>
    </source>
</evidence>
<dbReference type="SUPFAM" id="SSF46626">
    <property type="entry name" value="Cytochrome c"/>
    <property type="match status" value="1"/>
</dbReference>
<feature type="domain" description="Cytochrome c" evidence="8">
    <location>
        <begin position="49"/>
        <end position="131"/>
    </location>
</feature>
<name>A0A2A4X3G1_9GAMM</name>
<dbReference type="InterPro" id="IPR002323">
    <property type="entry name" value="Cyt_CIE"/>
</dbReference>
<gene>
    <name evidence="9" type="ORF">COB20_08965</name>
</gene>